<comment type="caution">
    <text evidence="3">The sequence shown here is derived from an EMBL/GenBank/DDBJ whole genome shotgun (WGS) entry which is preliminary data.</text>
</comment>
<evidence type="ECO:0000313" key="4">
    <source>
        <dbReference type="Proteomes" id="UP000316304"/>
    </source>
</evidence>
<dbReference type="Gene3D" id="2.60.120.560">
    <property type="entry name" value="Exo-inulinase, domain 1"/>
    <property type="match status" value="1"/>
</dbReference>
<feature type="chain" id="PRO_5022816264" description="3-keto-alpha-glucoside-1,2-lyase/3-keto-2-hydroxy-glucal hydratase domain-containing protein" evidence="1">
    <location>
        <begin position="22"/>
        <end position="270"/>
    </location>
</feature>
<evidence type="ECO:0000256" key="1">
    <source>
        <dbReference type="SAM" id="SignalP"/>
    </source>
</evidence>
<protein>
    <recommendedName>
        <fullName evidence="2">3-keto-alpha-glucoside-1,2-lyase/3-keto-2-hydroxy-glucal hydratase domain-containing protein</fullName>
    </recommendedName>
</protein>
<name>A0A5C6CH40_9BACT</name>
<dbReference type="GO" id="GO:0016787">
    <property type="term" value="F:hydrolase activity"/>
    <property type="evidence" value="ECO:0007669"/>
    <property type="project" value="InterPro"/>
</dbReference>
<dbReference type="Proteomes" id="UP000316304">
    <property type="component" value="Unassembled WGS sequence"/>
</dbReference>
<feature type="domain" description="3-keto-alpha-glucoside-1,2-lyase/3-keto-2-hydroxy-glucal hydratase" evidence="2">
    <location>
        <begin position="59"/>
        <end position="245"/>
    </location>
</feature>
<reference evidence="3 4" key="1">
    <citation type="submission" date="2019-02" db="EMBL/GenBank/DDBJ databases">
        <title>Deep-cultivation of Planctomycetes and their phenomic and genomic characterization uncovers novel biology.</title>
        <authorList>
            <person name="Wiegand S."/>
            <person name="Jogler M."/>
            <person name="Boedeker C."/>
            <person name="Pinto D."/>
            <person name="Vollmers J."/>
            <person name="Rivas-Marin E."/>
            <person name="Kohn T."/>
            <person name="Peeters S.H."/>
            <person name="Heuer A."/>
            <person name="Rast P."/>
            <person name="Oberbeckmann S."/>
            <person name="Bunk B."/>
            <person name="Jeske O."/>
            <person name="Meyerdierks A."/>
            <person name="Storesund J.E."/>
            <person name="Kallscheuer N."/>
            <person name="Luecker S."/>
            <person name="Lage O.M."/>
            <person name="Pohl T."/>
            <person name="Merkel B.J."/>
            <person name="Hornburger P."/>
            <person name="Mueller R.-W."/>
            <person name="Bruemmer F."/>
            <person name="Labrenz M."/>
            <person name="Spormann A.M."/>
            <person name="Op Den Camp H."/>
            <person name="Overmann J."/>
            <person name="Amann R."/>
            <person name="Jetten M.S.M."/>
            <person name="Mascher T."/>
            <person name="Medema M.H."/>
            <person name="Devos D.P."/>
            <person name="Kaster A.-K."/>
            <person name="Ovreas L."/>
            <person name="Rohde M."/>
            <person name="Galperin M.Y."/>
            <person name="Jogler C."/>
        </authorList>
    </citation>
    <scope>NUCLEOTIDE SEQUENCE [LARGE SCALE GENOMIC DNA]</scope>
    <source>
        <strain evidence="3 4">Pla52o</strain>
    </source>
</reference>
<organism evidence="3 4">
    <name type="scientific">Novipirellula galeiformis</name>
    <dbReference type="NCBI Taxonomy" id="2528004"/>
    <lineage>
        <taxon>Bacteria</taxon>
        <taxon>Pseudomonadati</taxon>
        <taxon>Planctomycetota</taxon>
        <taxon>Planctomycetia</taxon>
        <taxon>Pirellulales</taxon>
        <taxon>Pirellulaceae</taxon>
        <taxon>Novipirellula</taxon>
    </lineage>
</organism>
<evidence type="ECO:0000313" key="3">
    <source>
        <dbReference type="EMBL" id="TWU23067.1"/>
    </source>
</evidence>
<gene>
    <name evidence="3" type="ORF">Pla52o_26010</name>
</gene>
<keyword evidence="1" id="KW-0732">Signal</keyword>
<dbReference type="OrthoDB" id="176168at2"/>
<feature type="signal peptide" evidence="1">
    <location>
        <begin position="1"/>
        <end position="21"/>
    </location>
</feature>
<proteinExistence type="predicted"/>
<accession>A0A5C6CH40</accession>
<dbReference type="InterPro" id="IPR010496">
    <property type="entry name" value="AL/BT2_dom"/>
</dbReference>
<dbReference type="RefSeq" id="WP_146594856.1">
    <property type="nucleotide sequence ID" value="NZ_SJPT01000004.1"/>
</dbReference>
<dbReference type="EMBL" id="SJPT01000004">
    <property type="protein sequence ID" value="TWU23067.1"/>
    <property type="molecule type" value="Genomic_DNA"/>
</dbReference>
<dbReference type="Pfam" id="PF06439">
    <property type="entry name" value="3keto-disac_hyd"/>
    <property type="match status" value="1"/>
</dbReference>
<sequence precursor="true">MKSTISKSLTLLAALTSVAFATVNSSSCVSAEEYLNGIAWQKPAVVTPGKTDSDPPSDAVILFDGADLSEWENGDQWTVKDGAASTGKGKITSKRTFGDCQLHLEWSAPTPVKGSGQGRGNSGVFMMGRYEIQVLDSYENETYSDGQAGAIYKQTPPAVNVTRPPGEWNSYDIFWTAPRFGDDKKLVSPAYVTVVHNGVLILNHFELKGDTPFHRPPQYSAHEPVGPISLQDHGNPVRFRNIWVREFQPPQGEQVRKPFLRDGDKETPIE</sequence>
<evidence type="ECO:0000259" key="2">
    <source>
        <dbReference type="Pfam" id="PF06439"/>
    </source>
</evidence>
<dbReference type="AlphaFoldDB" id="A0A5C6CH40"/>
<keyword evidence="4" id="KW-1185">Reference proteome</keyword>